<reference evidence="3" key="1">
    <citation type="journal article" date="2012" name="Proc. Natl. Acad. Sci. U.S.A.">
        <title>Antigenic diversity is generated by distinct evolutionary mechanisms in African trypanosome species.</title>
        <authorList>
            <person name="Jackson A.P."/>
            <person name="Berry A."/>
            <person name="Aslett M."/>
            <person name="Allison H.C."/>
            <person name="Burton P."/>
            <person name="Vavrova-Anderson J."/>
            <person name="Brown R."/>
            <person name="Browne H."/>
            <person name="Corton N."/>
            <person name="Hauser H."/>
            <person name="Gamble J."/>
            <person name="Gilderthorp R."/>
            <person name="Marcello L."/>
            <person name="McQuillan J."/>
            <person name="Otto T.D."/>
            <person name="Quail M.A."/>
            <person name="Sanders M.J."/>
            <person name="van Tonder A."/>
            <person name="Ginger M.L."/>
            <person name="Field M.C."/>
            <person name="Barry J.D."/>
            <person name="Hertz-Fowler C."/>
            <person name="Berriman M."/>
        </authorList>
    </citation>
    <scope>NUCLEOTIDE SEQUENCE</scope>
    <source>
        <strain evidence="3">IL3000</strain>
    </source>
</reference>
<keyword evidence="2" id="KW-0732">Signal</keyword>
<gene>
    <name evidence="3" type="ORF">TCIL3000_11_320</name>
</gene>
<feature type="region of interest" description="Disordered" evidence="1">
    <location>
        <begin position="575"/>
        <end position="634"/>
    </location>
</feature>
<evidence type="ECO:0000313" key="3">
    <source>
        <dbReference type="EMBL" id="CCC94652.1"/>
    </source>
</evidence>
<protein>
    <recommendedName>
        <fullName evidence="4">BRCT domain-containing protein</fullName>
    </recommendedName>
</protein>
<evidence type="ECO:0000256" key="2">
    <source>
        <dbReference type="SAM" id="SignalP"/>
    </source>
</evidence>
<accession>G0UZ33</accession>
<feature type="compositionally biased region" description="Low complexity" evidence="1">
    <location>
        <begin position="538"/>
        <end position="550"/>
    </location>
</feature>
<feature type="chain" id="PRO_5003410209" description="BRCT domain-containing protein" evidence="2">
    <location>
        <begin position="27"/>
        <end position="821"/>
    </location>
</feature>
<dbReference type="VEuPathDB" id="TriTrypDB:TcIL3000.11.320"/>
<name>G0UZ33_TRYCI</name>
<organism evidence="3">
    <name type="scientific">Trypanosoma congolense (strain IL3000)</name>
    <dbReference type="NCBI Taxonomy" id="1068625"/>
    <lineage>
        <taxon>Eukaryota</taxon>
        <taxon>Discoba</taxon>
        <taxon>Euglenozoa</taxon>
        <taxon>Kinetoplastea</taxon>
        <taxon>Metakinetoplastina</taxon>
        <taxon>Trypanosomatida</taxon>
        <taxon>Trypanosomatidae</taxon>
        <taxon>Trypanosoma</taxon>
        <taxon>Nannomonas</taxon>
    </lineage>
</organism>
<proteinExistence type="predicted"/>
<feature type="signal peptide" evidence="2">
    <location>
        <begin position="1"/>
        <end position="26"/>
    </location>
</feature>
<evidence type="ECO:0008006" key="4">
    <source>
        <dbReference type="Google" id="ProtNLM"/>
    </source>
</evidence>
<feature type="region of interest" description="Disordered" evidence="1">
    <location>
        <begin position="523"/>
        <end position="557"/>
    </location>
</feature>
<dbReference type="AlphaFoldDB" id="G0UZ33"/>
<dbReference type="EMBL" id="HE575324">
    <property type="protein sequence ID" value="CCC94652.1"/>
    <property type="molecule type" value="Genomic_DNA"/>
</dbReference>
<evidence type="ECO:0000256" key="1">
    <source>
        <dbReference type="SAM" id="MobiDB-lite"/>
    </source>
</evidence>
<sequence length="821" mass="90357">MPNKLWVGVRFFVCADVLVSFDAVDANELEGRPGCPQQRSITVDGEPLPITSYPAASLFLETLKRTGGSLAIVAPWTQEKTSKVLRLFGWEDVDEVRIVHPEPGRGKLHLSCFGCPTEDYGTSVVVTTSRAEWYPSLWPQIVEVNHGSVSVPYSLALLRALSACLRIAEWRVRLPHASVSSCATLCRSRLLSRYLFFLDPEVAENCTVALLINEHGGCIVQDAEHATHYVTLDQSLNSPHTFVGQSRVQCGVNTEEGLFSLSKSVVESTVLPMAHNGRSYNTTEADDEIGVKEEDEKEVSGTVTGNSTGLVMREEEDYKACGERNEITAASICRTMHDTCEENNTGCGAVKEKANEHGTAIAVTVQWLNDCAEGLFLYPSHVSHASEDDSYLNTTGFLLAAIVPPSDADPLTLSSFNRFSEQKGFQPIEPALNSTEADLVATMMEHWSGSLRVELRGSEVFLSQPNVYTDTSDDETDKHLAFLANHFCEVWMHAVRRRSLLHLKTAGTQTTIAVTVTHGTNTEAEPCPAASMVPPQAPSLGSASSAPADGPSKEQPPVELPFLMRALGPADWAKELDGSRSTNAKDQPPVATEADDGIPQFNPAPPKESPLAMEEQQESGEVFSDEQKDSAKRPALNVDDILADGLKPGHVFEKCFIPTEAIVSERDSLDRTTLERQPPFRNYPLKLNVSKSGIFCKFPTTADAKRFLQEGHVELFNQVLPIRPIFETRNESGVVVERKRRRSPSPVAVGQTFPARWSGQNTSVLTTEEMKLLGALNITYQYALENVPLLERYAYNELSNKSFRKERGILLRIISKLKGPR</sequence>